<dbReference type="InterPro" id="IPR038765">
    <property type="entry name" value="Papain-like_cys_pep_sf"/>
</dbReference>
<evidence type="ECO:0000313" key="5">
    <source>
        <dbReference type="EMBL" id="URD92689.1"/>
    </source>
</evidence>
<reference evidence="5" key="1">
    <citation type="submission" date="2022-05" db="EMBL/GenBank/DDBJ databases">
        <title>The Musa troglodytarum L. genome provides insights into the mechanism of non-climacteric behaviour and enrichment of carotenoids.</title>
        <authorList>
            <person name="Wang J."/>
        </authorList>
    </citation>
    <scope>NUCLEOTIDE SEQUENCE</scope>
    <source>
        <tissue evidence="5">Leaf</tissue>
    </source>
</reference>
<evidence type="ECO:0000259" key="4">
    <source>
        <dbReference type="PROSITE" id="PS50235"/>
    </source>
</evidence>
<comment type="function">
    <text evidence="2">Recognizes and hydrolyzes the peptide bond at the C-terminal Gly of ubiquitin. Involved in the processing of poly-ubiquitin precursors as well as that of ubiquitinated proteins.</text>
</comment>
<dbReference type="PROSITE" id="PS00972">
    <property type="entry name" value="USP_1"/>
    <property type="match status" value="1"/>
</dbReference>
<dbReference type="EMBL" id="CP097505">
    <property type="protein sequence ID" value="URD92689.1"/>
    <property type="molecule type" value="Genomic_DNA"/>
</dbReference>
<keyword evidence="6" id="KW-1185">Reference proteome</keyword>
<dbReference type="FunFam" id="3.90.70.10:FF:000078">
    <property type="entry name" value="Ubiquitin carboxyl-terminal hydrolase 23"/>
    <property type="match status" value="1"/>
</dbReference>
<evidence type="ECO:0000313" key="6">
    <source>
        <dbReference type="Proteomes" id="UP001055439"/>
    </source>
</evidence>
<organism evidence="5 6">
    <name type="scientific">Musa troglodytarum</name>
    <name type="common">fe'i banana</name>
    <dbReference type="NCBI Taxonomy" id="320322"/>
    <lineage>
        <taxon>Eukaryota</taxon>
        <taxon>Viridiplantae</taxon>
        <taxon>Streptophyta</taxon>
        <taxon>Embryophyta</taxon>
        <taxon>Tracheophyta</taxon>
        <taxon>Spermatophyta</taxon>
        <taxon>Magnoliopsida</taxon>
        <taxon>Liliopsida</taxon>
        <taxon>Zingiberales</taxon>
        <taxon>Musaceae</taxon>
        <taxon>Musa</taxon>
    </lineage>
</organism>
<dbReference type="GO" id="GO:0004843">
    <property type="term" value="F:cysteine-type deubiquitinase activity"/>
    <property type="evidence" value="ECO:0007669"/>
    <property type="project" value="UniProtKB-UniRule"/>
</dbReference>
<dbReference type="Gene3D" id="3.90.70.10">
    <property type="entry name" value="Cysteine proteinases"/>
    <property type="match status" value="1"/>
</dbReference>
<accession>A0A9E7FAF6</accession>
<keyword evidence="2" id="KW-0833">Ubl conjugation pathway</keyword>
<sequence>MSVANKPEGASGSVSLVEALFQRRIEFHRARKPCSSFSTPDGDFRLETLNPSSGPDRPGVSAAAAAPSRSGEGRFYEHGLDPELSFRITFRRIGAGLANLGNTCFLNSVIQCLTYTEPFAAYLQSGKHKSSCHTTGFCAMCALQNHVITALQSSGKILSPSHLVKNLRQEDAHEYMVNLLESMHKCCLPSGVPSESPSAYEKSLVHKIFGGRLRSQVKCMQCSYSSSKFDPFLDLSLEIVKADSLRKALAHFTAVEQLDGGQRQYQCQRCKEKVRALKRLTIHKAPYVLTIHLKRFGSHVPGQKIDKKVNFEPTLDLKPFVSDPHGGDLKYTLYGVLVHAGWSTHSGHYYCYVRTSSGMWHSLDDNQVRQVSEKIVLVQKAYMLFYVRDRGSTPKGSVNTVCKDNISASAIGKKLVPESSSLVSNGAAQISATETKLSTSESISVKTRTDTTNIQSGLVDTSSPNPLCQAASTLRKNGNNALSEVPELHNNSQEVNKDSVVEKGISKASCENDAPFISQSGRSDSEKCHRPGGGNGVVKSGVLVAQPNNSGCPDPESQKNEIKLIMERDAAKSGDAANAILKKNDVLCKKVSYIHEENGKTRLLSQSSHTNGFIRKEANATTCHNERCSSNLQSYKENIPERGKPILVDISKGLGTASSFLQEEACGEGKIDKPTELKPKKLAKYPQVGLHFGRNHLFLSSLNLRLINKFKKRKRHYLSSKNSPKDNNIILDSHGASTSEATENVSVHKHSHLEHSSSGLIKADNAKNVKRGKYSNGESLNVAGGGEELNSIKNAVLDPSQLPRTCLDTAERVLSSRVVDADDKLLPQHDFLKLMMGGLKETTVPRWDDTELPNLELNGPESSRSTSIGYVLNEWDEEYDQGKRKKLRKCQPSFDGSNLFQETANLKTWKKSKSKSDQARFGNQPFRI</sequence>
<keyword evidence="2" id="KW-0645">Protease</keyword>
<name>A0A9E7FAF6_9LILI</name>
<dbReference type="PANTHER" id="PTHR24006:SF663">
    <property type="entry name" value="UBIQUITIN CARBOXYL-TERMINAL HYDROLASE 23"/>
    <property type="match status" value="1"/>
</dbReference>
<dbReference type="GO" id="GO:0006508">
    <property type="term" value="P:proteolysis"/>
    <property type="evidence" value="ECO:0007669"/>
    <property type="project" value="UniProtKB-KW"/>
</dbReference>
<feature type="region of interest" description="Disordered" evidence="3">
    <location>
        <begin position="33"/>
        <end position="73"/>
    </location>
</feature>
<comment type="catalytic activity">
    <reaction evidence="2">
        <text>Thiol-dependent hydrolysis of ester, thioester, amide, peptide and isopeptide bonds formed by the C-terminal Gly of ubiquitin (a 76-residue protein attached to proteins as an intracellular targeting signal).</text>
        <dbReference type="EC" id="3.4.19.12"/>
    </reaction>
</comment>
<comment type="similarity">
    <text evidence="1 2">Belongs to the peptidase C19 family.</text>
</comment>
<dbReference type="Proteomes" id="UP001055439">
    <property type="component" value="Chromosome 3"/>
</dbReference>
<dbReference type="InterPro" id="IPR018200">
    <property type="entry name" value="USP_CS"/>
</dbReference>
<dbReference type="GO" id="GO:0016579">
    <property type="term" value="P:protein deubiquitination"/>
    <property type="evidence" value="ECO:0007669"/>
    <property type="project" value="InterPro"/>
</dbReference>
<evidence type="ECO:0000256" key="3">
    <source>
        <dbReference type="SAM" id="MobiDB-lite"/>
    </source>
</evidence>
<evidence type="ECO:0000256" key="1">
    <source>
        <dbReference type="ARBA" id="ARBA00009085"/>
    </source>
</evidence>
<gene>
    <name evidence="5" type="ORF">MUK42_00512</name>
</gene>
<dbReference type="InterPro" id="IPR001394">
    <property type="entry name" value="Peptidase_C19_UCH"/>
</dbReference>
<dbReference type="Pfam" id="PF00443">
    <property type="entry name" value="UCH"/>
    <property type="match status" value="1"/>
</dbReference>
<protein>
    <recommendedName>
        <fullName evidence="2">Ubiquitin carboxyl-terminal hydrolase</fullName>
        <ecNumber evidence="2">3.4.19.12</ecNumber>
    </recommendedName>
</protein>
<keyword evidence="2" id="KW-0788">Thiol protease</keyword>
<dbReference type="SUPFAM" id="SSF54001">
    <property type="entry name" value="Cysteine proteinases"/>
    <property type="match status" value="1"/>
</dbReference>
<dbReference type="InterPro" id="IPR028889">
    <property type="entry name" value="USP"/>
</dbReference>
<dbReference type="GO" id="GO:0005634">
    <property type="term" value="C:nucleus"/>
    <property type="evidence" value="ECO:0007669"/>
    <property type="project" value="TreeGrafter"/>
</dbReference>
<evidence type="ECO:0000256" key="2">
    <source>
        <dbReference type="RuleBase" id="RU366025"/>
    </source>
</evidence>
<feature type="domain" description="USP" evidence="4">
    <location>
        <begin position="95"/>
        <end position="389"/>
    </location>
</feature>
<dbReference type="AlphaFoldDB" id="A0A9E7FAF6"/>
<dbReference type="GO" id="GO:0005829">
    <property type="term" value="C:cytosol"/>
    <property type="evidence" value="ECO:0007669"/>
    <property type="project" value="TreeGrafter"/>
</dbReference>
<dbReference type="PANTHER" id="PTHR24006">
    <property type="entry name" value="UBIQUITIN CARBOXYL-TERMINAL HYDROLASE"/>
    <property type="match status" value="1"/>
</dbReference>
<dbReference type="OrthoDB" id="420187at2759"/>
<dbReference type="InterPro" id="IPR050164">
    <property type="entry name" value="Peptidase_C19"/>
</dbReference>
<keyword evidence="2 5" id="KW-0378">Hydrolase</keyword>
<dbReference type="PROSITE" id="PS50235">
    <property type="entry name" value="USP_3"/>
    <property type="match status" value="1"/>
</dbReference>
<dbReference type="PROSITE" id="PS00973">
    <property type="entry name" value="USP_2"/>
    <property type="match status" value="1"/>
</dbReference>
<dbReference type="EC" id="3.4.19.12" evidence="2"/>
<proteinExistence type="inferred from homology"/>
<dbReference type="CDD" id="cd02661">
    <property type="entry name" value="Peptidase_C19E"/>
    <property type="match status" value="1"/>
</dbReference>